<keyword evidence="8" id="KW-0784">Thiamine biosynthesis</keyword>
<dbReference type="Proteomes" id="UP000193083">
    <property type="component" value="Unassembled WGS sequence"/>
</dbReference>
<keyword evidence="9" id="KW-0408">Iron</keyword>
<sequence length="353" mass="37367">MTDTANQAGIAGRTNRRDFLRLSTGAIAAASLGTGAFVTIGRANAAGATPVQIQYDWLIGNGQIGDIVALKKGWFAEEGLEVTLGGGGPNAQTLPPLLTGQALMGQMTSSQTLVAHGAGRPVMLFACGYQYSPYAYVSLPRSPIRTPQDMVGKTIAVNPNGRFTLQLIQNLHGIDPASMKVITQGADMTALLVGQADAVTGFLTNTSALAALGPDIITMTSEDAGVVGYANAYICTQDAFAENQEIYAKFIRACGKGWGWTFENRKEAVDIMCDAYPNLDRTVEHATVDTVMKIAFGPDTKANGWGWFEPAKLQKQIDLFASGKAFETRTPLLADVASQAILQATAADRPKLG</sequence>
<comment type="catalytic activity">
    <reaction evidence="11">
        <text>N(6)-(pyridoxal phosphate)-L-lysyl-[4-amino-5-hydroxymethyl-2-methylpyrimidine phosphate synthase] + L-histidyl-[4-amino-5-hydroxymethyl-2-methylpyrimidine phosphate synthase] + 2 Fe(3+) + 4 H2O = L-lysyl-[4-amino-5-hydroxymethyl-2-methylpyrimidine phosphate synthase] + (2S)-2-amino-5-hydroxy-4-oxopentanoyl-[4-amino-5-hydroxymethyl-2-methylpyrimidine phosphate synthase] + 4-amino-2-methyl-5-(phosphooxymethyl)pyrimidine + 3-oxopropanoate + 2 Fe(2+) + 2 H(+)</text>
        <dbReference type="Rhea" id="RHEA:65756"/>
        <dbReference type="Rhea" id="RHEA-COMP:16892"/>
        <dbReference type="Rhea" id="RHEA-COMP:16893"/>
        <dbReference type="Rhea" id="RHEA-COMP:16894"/>
        <dbReference type="Rhea" id="RHEA-COMP:16895"/>
        <dbReference type="ChEBI" id="CHEBI:15377"/>
        <dbReference type="ChEBI" id="CHEBI:15378"/>
        <dbReference type="ChEBI" id="CHEBI:29033"/>
        <dbReference type="ChEBI" id="CHEBI:29034"/>
        <dbReference type="ChEBI" id="CHEBI:29969"/>
        <dbReference type="ChEBI" id="CHEBI:29979"/>
        <dbReference type="ChEBI" id="CHEBI:33190"/>
        <dbReference type="ChEBI" id="CHEBI:58354"/>
        <dbReference type="ChEBI" id="CHEBI:143915"/>
        <dbReference type="ChEBI" id="CHEBI:157692"/>
    </reaction>
    <physiologicalReaction direction="left-to-right" evidence="11">
        <dbReference type="Rhea" id="RHEA:65757"/>
    </physiologicalReaction>
</comment>
<dbReference type="InterPro" id="IPR019546">
    <property type="entry name" value="TAT_signal_bac_arc"/>
</dbReference>
<evidence type="ECO:0000256" key="4">
    <source>
        <dbReference type="ARBA" id="ARBA00011738"/>
    </source>
</evidence>
<evidence type="ECO:0000256" key="1">
    <source>
        <dbReference type="ARBA" id="ARBA00003469"/>
    </source>
</evidence>
<proteinExistence type="inferred from homology"/>
<evidence type="ECO:0000259" key="12">
    <source>
        <dbReference type="Pfam" id="PF09084"/>
    </source>
</evidence>
<dbReference type="NCBIfam" id="TIGR01409">
    <property type="entry name" value="TAT_signal_seq"/>
    <property type="match status" value="1"/>
</dbReference>
<gene>
    <name evidence="13" type="ORF">SAMN02982922_1747</name>
</gene>
<dbReference type="InterPro" id="IPR027939">
    <property type="entry name" value="NMT1/THI5"/>
</dbReference>
<comment type="function">
    <text evidence="1">Responsible for the formation of the pyrimidine heterocycle in the thiamine biosynthesis pathway. Catalyzes the formation of hydroxymethylpyrimidine phosphate (HMP-P) from histidine and pyridoxal phosphate (PLP). The protein uses PLP and the active site histidine to form HMP-P, generating an inactive enzyme. The enzyme can only undergo a single turnover, which suggests it is a suicide enzyme.</text>
</comment>
<comment type="subunit">
    <text evidence="4">Homodimer.</text>
</comment>
<dbReference type="GO" id="GO:0009228">
    <property type="term" value="P:thiamine biosynthetic process"/>
    <property type="evidence" value="ECO:0007669"/>
    <property type="project" value="UniProtKB-KW"/>
</dbReference>
<dbReference type="PROSITE" id="PS51318">
    <property type="entry name" value="TAT"/>
    <property type="match status" value="1"/>
</dbReference>
<dbReference type="InterPro" id="IPR006311">
    <property type="entry name" value="TAT_signal"/>
</dbReference>
<dbReference type="EMBL" id="FXBL01000004">
    <property type="protein sequence ID" value="SMH36420.1"/>
    <property type="molecule type" value="Genomic_DNA"/>
</dbReference>
<dbReference type="InterPro" id="IPR015168">
    <property type="entry name" value="SsuA/THI5"/>
</dbReference>
<evidence type="ECO:0000313" key="14">
    <source>
        <dbReference type="Proteomes" id="UP000193083"/>
    </source>
</evidence>
<dbReference type="PANTHER" id="PTHR31528">
    <property type="entry name" value="4-AMINO-5-HYDROXYMETHYL-2-METHYLPYRIMIDINE PHOSPHATE SYNTHASE THI11-RELATED"/>
    <property type="match status" value="1"/>
</dbReference>
<accession>A0A1X7NHI9</accession>
<dbReference type="SUPFAM" id="SSF53850">
    <property type="entry name" value="Periplasmic binding protein-like II"/>
    <property type="match status" value="1"/>
</dbReference>
<evidence type="ECO:0000256" key="9">
    <source>
        <dbReference type="ARBA" id="ARBA00023004"/>
    </source>
</evidence>
<protein>
    <recommendedName>
        <fullName evidence="10">Thiamine pyrimidine synthase</fullName>
    </recommendedName>
</protein>
<dbReference type="GO" id="GO:0016740">
    <property type="term" value="F:transferase activity"/>
    <property type="evidence" value="ECO:0007669"/>
    <property type="project" value="UniProtKB-KW"/>
</dbReference>
<comment type="similarity">
    <text evidence="3">Belongs to the NMT1/THI5 family.</text>
</comment>
<keyword evidence="5" id="KW-0808">Transferase</keyword>
<evidence type="ECO:0000256" key="7">
    <source>
        <dbReference type="ARBA" id="ARBA00022898"/>
    </source>
</evidence>
<feature type="domain" description="SsuA/THI5-like" evidence="12">
    <location>
        <begin position="64"/>
        <end position="268"/>
    </location>
</feature>
<dbReference type="OrthoDB" id="5372616at2"/>
<evidence type="ECO:0000256" key="5">
    <source>
        <dbReference type="ARBA" id="ARBA00022679"/>
    </source>
</evidence>
<dbReference type="PANTHER" id="PTHR31528:SF1">
    <property type="entry name" value="4-AMINO-5-HYDROXYMETHYL-2-METHYLPYRIMIDINE PHOSPHATE SYNTHASE THI11-RELATED"/>
    <property type="match status" value="1"/>
</dbReference>
<evidence type="ECO:0000256" key="11">
    <source>
        <dbReference type="ARBA" id="ARBA00048179"/>
    </source>
</evidence>
<comment type="pathway">
    <text evidence="2">Cofactor biosynthesis; thiamine diphosphate biosynthesis.</text>
</comment>
<dbReference type="RefSeq" id="WP_085463815.1">
    <property type="nucleotide sequence ID" value="NZ_FXBL01000004.1"/>
</dbReference>
<dbReference type="Gene3D" id="3.40.190.10">
    <property type="entry name" value="Periplasmic binding protein-like II"/>
    <property type="match status" value="2"/>
</dbReference>
<evidence type="ECO:0000256" key="6">
    <source>
        <dbReference type="ARBA" id="ARBA00022723"/>
    </source>
</evidence>
<keyword evidence="14" id="KW-1185">Reference proteome</keyword>
<keyword evidence="6" id="KW-0479">Metal-binding</keyword>
<evidence type="ECO:0000256" key="3">
    <source>
        <dbReference type="ARBA" id="ARBA00009406"/>
    </source>
</evidence>
<evidence type="ECO:0000256" key="2">
    <source>
        <dbReference type="ARBA" id="ARBA00004948"/>
    </source>
</evidence>
<keyword evidence="7" id="KW-0663">Pyridoxal phosphate</keyword>
<reference evidence="13 14" key="1">
    <citation type="submission" date="2017-04" db="EMBL/GenBank/DDBJ databases">
        <authorList>
            <person name="Afonso C.L."/>
            <person name="Miller P.J."/>
            <person name="Scott M.A."/>
            <person name="Spackman E."/>
            <person name="Goraichik I."/>
            <person name="Dimitrov K.M."/>
            <person name="Suarez D.L."/>
            <person name="Swayne D.E."/>
        </authorList>
    </citation>
    <scope>NUCLEOTIDE SEQUENCE [LARGE SCALE GENOMIC DNA]</scope>
    <source>
        <strain evidence="13 14">B5P</strain>
    </source>
</reference>
<dbReference type="AlphaFoldDB" id="A0A1X7NHI9"/>
<dbReference type="Pfam" id="PF09084">
    <property type="entry name" value="NMT1"/>
    <property type="match status" value="1"/>
</dbReference>
<evidence type="ECO:0000256" key="8">
    <source>
        <dbReference type="ARBA" id="ARBA00022977"/>
    </source>
</evidence>
<evidence type="ECO:0000256" key="10">
    <source>
        <dbReference type="ARBA" id="ARBA00033171"/>
    </source>
</evidence>
<evidence type="ECO:0000313" key="13">
    <source>
        <dbReference type="EMBL" id="SMH36420.1"/>
    </source>
</evidence>
<name>A0A1X7NHI9_9HYPH</name>
<dbReference type="GO" id="GO:0046872">
    <property type="term" value="F:metal ion binding"/>
    <property type="evidence" value="ECO:0007669"/>
    <property type="project" value="UniProtKB-KW"/>
</dbReference>
<organism evidence="13 14">
    <name type="scientific">Mesorhizobium australicum</name>
    <dbReference type="NCBI Taxonomy" id="536018"/>
    <lineage>
        <taxon>Bacteria</taxon>
        <taxon>Pseudomonadati</taxon>
        <taxon>Pseudomonadota</taxon>
        <taxon>Alphaproteobacteria</taxon>
        <taxon>Hyphomicrobiales</taxon>
        <taxon>Phyllobacteriaceae</taxon>
        <taxon>Mesorhizobium</taxon>
    </lineage>
</organism>